<organism evidence="6 7">
    <name type="scientific">Propionispora vibrioides</name>
    <dbReference type="NCBI Taxonomy" id="112903"/>
    <lineage>
        <taxon>Bacteria</taxon>
        <taxon>Bacillati</taxon>
        <taxon>Bacillota</taxon>
        <taxon>Negativicutes</taxon>
        <taxon>Selenomonadales</taxon>
        <taxon>Sporomusaceae</taxon>
        <taxon>Propionispora</taxon>
    </lineage>
</organism>
<gene>
    <name evidence="6" type="ORF">SAMN04490178_11720</name>
</gene>
<dbReference type="InterPro" id="IPR027417">
    <property type="entry name" value="P-loop_NTPase"/>
</dbReference>
<dbReference type="Gene3D" id="3.40.50.300">
    <property type="entry name" value="P-loop containing nucleotide triphosphate hydrolases"/>
    <property type="match status" value="1"/>
</dbReference>
<dbReference type="OrthoDB" id="9804819at2"/>
<dbReference type="PANTHER" id="PTHR42711">
    <property type="entry name" value="ABC TRANSPORTER ATP-BINDING PROTEIN"/>
    <property type="match status" value="1"/>
</dbReference>
<keyword evidence="4 6" id="KW-0067">ATP-binding</keyword>
<dbReference type="EMBL" id="FODY01000017">
    <property type="protein sequence ID" value="SEP29560.1"/>
    <property type="molecule type" value="Genomic_DNA"/>
</dbReference>
<dbReference type="InterPro" id="IPR003439">
    <property type="entry name" value="ABC_transporter-like_ATP-bd"/>
</dbReference>
<comment type="similarity">
    <text evidence="1">Belongs to the ABC transporter superfamily.</text>
</comment>
<name>A0A1H8WPF1_9FIRM</name>
<dbReference type="GO" id="GO:0016887">
    <property type="term" value="F:ATP hydrolysis activity"/>
    <property type="evidence" value="ECO:0007669"/>
    <property type="project" value="InterPro"/>
</dbReference>
<protein>
    <submittedName>
        <fullName evidence="6">Lipooligosaccharide transport system ATP-binding protein</fullName>
    </submittedName>
</protein>
<keyword evidence="2" id="KW-0813">Transport</keyword>
<reference evidence="6 7" key="1">
    <citation type="submission" date="2016-10" db="EMBL/GenBank/DDBJ databases">
        <authorList>
            <person name="de Groot N.N."/>
        </authorList>
    </citation>
    <scope>NUCLEOTIDE SEQUENCE [LARGE SCALE GENOMIC DNA]</scope>
    <source>
        <strain evidence="6 7">DSM 13305</strain>
    </source>
</reference>
<dbReference type="RefSeq" id="WP_091748604.1">
    <property type="nucleotide sequence ID" value="NZ_FODY01000017.1"/>
</dbReference>
<dbReference type="PROSITE" id="PS50893">
    <property type="entry name" value="ABC_TRANSPORTER_2"/>
    <property type="match status" value="1"/>
</dbReference>
<dbReference type="PANTHER" id="PTHR42711:SF5">
    <property type="entry name" value="ABC TRANSPORTER ATP-BINDING PROTEIN NATA"/>
    <property type="match status" value="1"/>
</dbReference>
<keyword evidence="3" id="KW-0547">Nucleotide-binding</keyword>
<keyword evidence="7" id="KW-1185">Reference proteome</keyword>
<evidence type="ECO:0000256" key="1">
    <source>
        <dbReference type="ARBA" id="ARBA00005417"/>
    </source>
</evidence>
<dbReference type="Pfam" id="PF00005">
    <property type="entry name" value="ABC_tran"/>
    <property type="match status" value="1"/>
</dbReference>
<dbReference type="InterPro" id="IPR003593">
    <property type="entry name" value="AAA+_ATPase"/>
</dbReference>
<evidence type="ECO:0000256" key="2">
    <source>
        <dbReference type="ARBA" id="ARBA00022448"/>
    </source>
</evidence>
<dbReference type="GO" id="GO:0005524">
    <property type="term" value="F:ATP binding"/>
    <property type="evidence" value="ECO:0007669"/>
    <property type="project" value="UniProtKB-KW"/>
</dbReference>
<evidence type="ECO:0000256" key="4">
    <source>
        <dbReference type="ARBA" id="ARBA00022840"/>
    </source>
</evidence>
<accession>A0A1H8WPF1</accession>
<proteinExistence type="inferred from homology"/>
<dbReference type="InterPro" id="IPR050763">
    <property type="entry name" value="ABC_transporter_ATP-binding"/>
</dbReference>
<feature type="domain" description="ABC transporter" evidence="5">
    <location>
        <begin position="5"/>
        <end position="236"/>
    </location>
</feature>
<dbReference type="AlphaFoldDB" id="A0A1H8WPF1"/>
<dbReference type="Proteomes" id="UP000198847">
    <property type="component" value="Unassembled WGS sequence"/>
</dbReference>
<evidence type="ECO:0000313" key="7">
    <source>
        <dbReference type="Proteomes" id="UP000198847"/>
    </source>
</evidence>
<dbReference type="SMART" id="SM00382">
    <property type="entry name" value="AAA"/>
    <property type="match status" value="1"/>
</dbReference>
<dbReference type="SUPFAM" id="SSF52540">
    <property type="entry name" value="P-loop containing nucleoside triphosphate hydrolases"/>
    <property type="match status" value="1"/>
</dbReference>
<evidence type="ECO:0000259" key="5">
    <source>
        <dbReference type="PROSITE" id="PS50893"/>
    </source>
</evidence>
<dbReference type="STRING" id="112903.SAMN04490178_11720"/>
<evidence type="ECO:0000313" key="6">
    <source>
        <dbReference type="EMBL" id="SEP29560.1"/>
    </source>
</evidence>
<evidence type="ECO:0000256" key="3">
    <source>
        <dbReference type="ARBA" id="ARBA00022741"/>
    </source>
</evidence>
<sequence length="309" mass="34081">MPGIVQAENLGKTYGGFKALKGISFTIEERQCVGFLGHNGAGKSTTMRMLYGLSTVEEGSLHLFGQPVAPLTPPALKALLGIVPQEDNLDVELTVLENLEIYGGYFGLSRQEARQRGLELLQFMGLEDKVTATVESLSGGSKRKLVIARALLNRPKMIILDEPTTGLDPQARRQVWQKLRQLKAEGATLVLTTHYMEEAAQLCDRLLVMNEGLILAEGSPEELVKRYVRPYVIEVRVPSDQVPADFAGQVARLGGEAVYLADDLFVFCEDGDRLWRELASLGVPQHACYLRSSHLEDVFLKLTGRRGEA</sequence>